<evidence type="ECO:0000313" key="2">
    <source>
        <dbReference type="Proteomes" id="UP000007952"/>
    </source>
</evidence>
<dbReference type="AlphaFoldDB" id="F6FJ16"/>
<accession>F6FJ16</accession>
<reference key="2">
    <citation type="submission" date="2011-05" db="EMBL/GenBank/DDBJ databases">
        <title>The Genome of Mycoplasma haemofelis Strain Ohio2, a pathogenic hemoplasma of the cat.</title>
        <authorList>
            <person name="Santos A.P."/>
            <person name="Guimaraes A.M.S."/>
            <person name="SanMiguel P.J."/>
            <person name="Martin S.W."/>
            <person name="Messick J.B."/>
        </authorList>
    </citation>
    <scope>NUCLEOTIDE SEQUENCE</scope>
    <source>
        <strain>Ohio2</strain>
    </source>
</reference>
<gene>
    <name evidence="1" type="ordered locus">MHF_0957</name>
</gene>
<reference evidence="1 2" key="1">
    <citation type="journal article" date="2011" name="J. Bacteriol.">
        <title>Complete genome sequences of two hemotropic Mycoplasmas, Mycoplasma haemofelis strain Ohio2 and Mycoplasma suis strain Illinois.</title>
        <authorList>
            <person name="Messick J.B."/>
            <person name="Santos A.P."/>
            <person name="Guimaraes A.M."/>
        </authorList>
    </citation>
    <scope>NUCLEOTIDE SEQUENCE [LARGE SCALE GENOMIC DNA]</scope>
    <source>
        <strain evidence="1 2">Ohio2</strain>
    </source>
</reference>
<protein>
    <submittedName>
        <fullName evidence="1">Uncharacterized protein</fullName>
    </submittedName>
</protein>
<proteinExistence type="predicted"/>
<dbReference type="BioCyc" id="MHAE859194:G1GR7-951-MONOMER"/>
<dbReference type="STRING" id="859194.MHF_0957"/>
<dbReference type="HOGENOM" id="CLU_098620_4_1_14"/>
<organism evidence="1 2">
    <name type="scientific">Mycoplasma haemofelis (strain Ohio2)</name>
    <dbReference type="NCBI Taxonomy" id="859194"/>
    <lineage>
        <taxon>Bacteria</taxon>
        <taxon>Bacillati</taxon>
        <taxon>Mycoplasmatota</taxon>
        <taxon>Mollicutes</taxon>
        <taxon>Mycoplasmataceae</taxon>
        <taxon>Mycoplasma</taxon>
    </lineage>
</organism>
<sequence length="206" mass="23055">MINYVVSLGPVLAGATAVSVYLLWPSGASVANQIQSSISGKDYLQLVESRDSGYWTKFKELYKNFKGEKLDGVTEETLPDWCEKNLSIKASDKSEKELEFARQWCVVDVRSVKAAAKGLGKTPVSEISSGEQTTAWQTAWEYYKNNKGSKNLDIVDGDVKTEETQGKEAGGPKLQAWCNSKESKLMYEWGGEDQTHEKYMLWCVKQ</sequence>
<dbReference type="Proteomes" id="UP000007952">
    <property type="component" value="Chromosome"/>
</dbReference>
<name>F6FJ16_MYCHI</name>
<dbReference type="EMBL" id="CP002808">
    <property type="protein sequence ID" value="AEG73214.1"/>
    <property type="molecule type" value="Genomic_DNA"/>
</dbReference>
<dbReference type="KEGG" id="mhf:MHF_0957"/>
<evidence type="ECO:0000313" key="1">
    <source>
        <dbReference type="EMBL" id="AEG73214.1"/>
    </source>
</evidence>